<dbReference type="RefSeq" id="WP_108738025.1">
    <property type="nucleotide sequence ID" value="NZ_CP020919.1"/>
</dbReference>
<dbReference type="EMBL" id="CP020919">
    <property type="protein sequence ID" value="AWG26511.1"/>
    <property type="molecule type" value="Genomic_DNA"/>
</dbReference>
<dbReference type="AlphaFoldDB" id="A0A2S1LS71"/>
<organism evidence="1 2">
    <name type="scientific">Flavobacterium kingsejongi</name>
    <dbReference type="NCBI Taxonomy" id="1678728"/>
    <lineage>
        <taxon>Bacteria</taxon>
        <taxon>Pseudomonadati</taxon>
        <taxon>Bacteroidota</taxon>
        <taxon>Flavobacteriia</taxon>
        <taxon>Flavobacteriales</taxon>
        <taxon>Flavobacteriaceae</taxon>
        <taxon>Flavobacterium</taxon>
    </lineage>
</organism>
<evidence type="ECO:0008006" key="3">
    <source>
        <dbReference type="Google" id="ProtNLM"/>
    </source>
</evidence>
<dbReference type="Gene3D" id="2.40.180.10">
    <property type="entry name" value="Catalase core domain"/>
    <property type="match status" value="1"/>
</dbReference>
<proteinExistence type="predicted"/>
<dbReference type="GO" id="GO:0020037">
    <property type="term" value="F:heme binding"/>
    <property type="evidence" value="ECO:0007669"/>
    <property type="project" value="InterPro"/>
</dbReference>
<dbReference type="KEGG" id="fki:FK004_15410"/>
<sequence>MQNHLSQKATAAPDCNSDPAASLKKMFIDTTMGNRINAGQCPVRRAVFLKPHGVAKADFIIMPGLPAEYKVGIFALDQLEAWVRFSSDTLPHSTDVKSTVGVGIKLFGVPGKKLLPSSEEGTTVDFLLQNMDVFFVNNATEMCQFTKAGVVDHNYDNFLKDHPVTQQILDEMEKNVTSCLATDYWSGLPYAFGDRFVKYKLEPIDPPFTTPPSQNTPDYLQADLQARLNMGEAQFRFMVQFSTDLEKMPLDKATVRWEESESAPIQVATLVIRKQDITNQGQREYGENLSFNPWRTLEVHKPQGTISDARKIVYQAGADLRHYKNGVPDAEPSVPRQLNNY</sequence>
<evidence type="ECO:0000313" key="1">
    <source>
        <dbReference type="EMBL" id="AWG26511.1"/>
    </source>
</evidence>
<dbReference type="OrthoDB" id="336698at2"/>
<protein>
    <recommendedName>
        <fullName evidence="3">Catalase</fullName>
    </recommendedName>
</protein>
<keyword evidence="2" id="KW-1185">Reference proteome</keyword>
<dbReference type="Proteomes" id="UP000244677">
    <property type="component" value="Chromosome"/>
</dbReference>
<dbReference type="InterPro" id="IPR020835">
    <property type="entry name" value="Catalase_sf"/>
</dbReference>
<name>A0A2S1LS71_9FLAO</name>
<reference evidence="1 2" key="1">
    <citation type="submission" date="2017-04" db="EMBL/GenBank/DDBJ databases">
        <title>Complete genome sequence of Flavobacterium kingsejong AJ004.</title>
        <authorList>
            <person name="Lee P.C."/>
        </authorList>
    </citation>
    <scope>NUCLEOTIDE SEQUENCE [LARGE SCALE GENOMIC DNA]</scope>
    <source>
        <strain evidence="1 2">AJ004</strain>
    </source>
</reference>
<evidence type="ECO:0000313" key="2">
    <source>
        <dbReference type="Proteomes" id="UP000244677"/>
    </source>
</evidence>
<accession>A0A2S1LS71</accession>
<gene>
    <name evidence="1" type="ORF">FK004_15410</name>
</gene>
<dbReference type="SUPFAM" id="SSF56634">
    <property type="entry name" value="Heme-dependent catalase-like"/>
    <property type="match status" value="1"/>
</dbReference>